<dbReference type="EMBL" id="AUZM01000113">
    <property type="protein sequence ID" value="ERT04207.1"/>
    <property type="molecule type" value="Genomic_DNA"/>
</dbReference>
<comment type="caution">
    <text evidence="2">The sequence shown here is derived from an EMBL/GenBank/DDBJ whole genome shotgun (WGS) entry which is preliminary data.</text>
</comment>
<dbReference type="AlphaFoldDB" id="U7QAJ0"/>
<accession>U7QAJ0</accession>
<name>U7QAJ0_9CYAN</name>
<reference evidence="2 3" key="1">
    <citation type="journal article" date="2013" name="Front. Microbiol.">
        <title>Comparative genomic analyses of the cyanobacterium, Lyngbya aestuarii BL J, a powerful hydrogen producer.</title>
        <authorList>
            <person name="Kothari A."/>
            <person name="Vaughn M."/>
            <person name="Garcia-Pichel F."/>
        </authorList>
    </citation>
    <scope>NUCLEOTIDE SEQUENCE [LARGE SCALE GENOMIC DNA]</scope>
    <source>
        <strain evidence="2 3">BL J</strain>
    </source>
</reference>
<evidence type="ECO:0000256" key="1">
    <source>
        <dbReference type="ARBA" id="ARBA00006479"/>
    </source>
</evidence>
<dbReference type="PANTHER" id="PTHR18964:SF149">
    <property type="entry name" value="BIFUNCTIONAL UDP-N-ACETYLGLUCOSAMINE 2-EPIMERASE_N-ACETYLMANNOSAMINE KINASE"/>
    <property type="match status" value="1"/>
</dbReference>
<dbReference type="GO" id="GO:0009384">
    <property type="term" value="F:N-acylmannosamine kinase activity"/>
    <property type="evidence" value="ECO:0007669"/>
    <property type="project" value="UniProtKB-EC"/>
</dbReference>
<sequence>MASGPYIAQQVRQSLTEQSQQGEIIRNLVNHQLDNITAQIVSQAANEGDELCQNAIKLAGWAIGVGIGNTANLINPQRFILGGGVTKAGDLFWHQVRQISRQTALPEVDFEIVPAQLGDEAPLWGAVALAETALEN</sequence>
<evidence type="ECO:0000313" key="3">
    <source>
        <dbReference type="Proteomes" id="UP000017127"/>
    </source>
</evidence>
<evidence type="ECO:0000313" key="2">
    <source>
        <dbReference type="EMBL" id="ERT04207.1"/>
    </source>
</evidence>
<dbReference type="InterPro" id="IPR043129">
    <property type="entry name" value="ATPase_NBD"/>
</dbReference>
<dbReference type="PATRIC" id="fig|1348334.3.peg.5612"/>
<organism evidence="2 3">
    <name type="scientific">Lyngbya aestuarii BL J</name>
    <dbReference type="NCBI Taxonomy" id="1348334"/>
    <lineage>
        <taxon>Bacteria</taxon>
        <taxon>Bacillati</taxon>
        <taxon>Cyanobacteriota</taxon>
        <taxon>Cyanophyceae</taxon>
        <taxon>Oscillatoriophycideae</taxon>
        <taxon>Oscillatoriales</taxon>
        <taxon>Microcoleaceae</taxon>
        <taxon>Lyngbya</taxon>
    </lineage>
</organism>
<dbReference type="EC" id="2.7.1.60" evidence="2"/>
<comment type="similarity">
    <text evidence="1">Belongs to the ROK (NagC/XylR) family.</text>
</comment>
<dbReference type="PANTHER" id="PTHR18964">
    <property type="entry name" value="ROK (REPRESSOR, ORF, KINASE) FAMILY"/>
    <property type="match status" value="1"/>
</dbReference>
<dbReference type="Pfam" id="PF00480">
    <property type="entry name" value="ROK"/>
    <property type="match status" value="1"/>
</dbReference>
<proteinExistence type="inferred from homology"/>
<dbReference type="InterPro" id="IPR000600">
    <property type="entry name" value="ROK"/>
</dbReference>
<dbReference type="CDD" id="cd23763">
    <property type="entry name" value="ASKHA_ATPase_ROK"/>
    <property type="match status" value="1"/>
</dbReference>
<dbReference type="Gene3D" id="3.30.420.40">
    <property type="match status" value="2"/>
</dbReference>
<keyword evidence="3" id="KW-1185">Reference proteome</keyword>
<dbReference type="SUPFAM" id="SSF53067">
    <property type="entry name" value="Actin-like ATPase domain"/>
    <property type="match status" value="1"/>
</dbReference>
<gene>
    <name evidence="2" type="ORF">M595_5850</name>
</gene>
<protein>
    <submittedName>
        <fullName evidence="2">ROK family domain protein</fullName>
        <ecNumber evidence="2">2.7.1.60</ecNumber>
    </submittedName>
</protein>
<keyword evidence="2" id="KW-0808">Transferase</keyword>
<dbReference type="Proteomes" id="UP000017127">
    <property type="component" value="Unassembled WGS sequence"/>
</dbReference>